<accession>A0ABS1X459</accession>
<keyword evidence="3" id="KW-1185">Reference proteome</keyword>
<sequence length="396" mass="43177">MASAQLQLDRNVSAPPLAASDHGLDVLFVLNNLAVGGSERKTVRLANAFAARGMRVGIAYLNEPTTLLKDIAPDVATFFLARQGRYSLKANAALRQLIEEQRPRNLVSVNLYPALYVVTATRWSRHRPRTIGLMNTTEMRRGARWKRGFYTRVLRYLDWTVYGCELQRDAWLSAEDAMRSRSSVIYNGVDLSRFAAAGGEGATQRATYGIGENAFVVGTVGRLVAEKNQLPLIDAVAELRASGADVHLMLVGDGPMRAALEQRAEQRGICSAVTFTGALPDVRAALRAFDVFVLPSLSETFSNAALEAMAMQVPVILTRTGGAAEMIENGREGYILDVADLSRQLPQLLNQLRLDNVLRSRMAAAASARARKSFSWEGMVAAYQEIFGARGAVNGA</sequence>
<dbReference type="SUPFAM" id="SSF53756">
    <property type="entry name" value="UDP-Glycosyltransferase/glycogen phosphorylase"/>
    <property type="match status" value="1"/>
</dbReference>
<dbReference type="EMBL" id="JAEVLS010000006">
    <property type="protein sequence ID" value="MBM0108009.1"/>
    <property type="molecule type" value="Genomic_DNA"/>
</dbReference>
<dbReference type="PANTHER" id="PTHR45947">
    <property type="entry name" value="SULFOQUINOVOSYL TRANSFERASE SQD2"/>
    <property type="match status" value="1"/>
</dbReference>
<gene>
    <name evidence="2" type="ORF">JM946_25035</name>
</gene>
<comment type="caution">
    <text evidence="2">The sequence shown here is derived from an EMBL/GenBank/DDBJ whole genome shotgun (WGS) entry which is preliminary data.</text>
</comment>
<reference evidence="2 3" key="1">
    <citation type="journal article" date="2021" name="Int. J. Syst. Evol. Microbiol.">
        <title>Steroidobacter gossypii sp. nov., isolated from soil of cotton cropping field.</title>
        <authorList>
            <person name="Huang R."/>
            <person name="Yang S."/>
            <person name="Zhen C."/>
            <person name="Liu W."/>
        </authorList>
    </citation>
    <scope>NUCLEOTIDE SEQUENCE [LARGE SCALE GENOMIC DNA]</scope>
    <source>
        <strain evidence="2 3">S1-65</strain>
    </source>
</reference>
<evidence type="ECO:0000313" key="3">
    <source>
        <dbReference type="Proteomes" id="UP000661077"/>
    </source>
</evidence>
<dbReference type="Proteomes" id="UP000661077">
    <property type="component" value="Unassembled WGS sequence"/>
</dbReference>
<dbReference type="Pfam" id="PF13439">
    <property type="entry name" value="Glyco_transf_4"/>
    <property type="match status" value="1"/>
</dbReference>
<dbReference type="InterPro" id="IPR050194">
    <property type="entry name" value="Glycosyltransferase_grp1"/>
</dbReference>
<feature type="domain" description="Glycosyltransferase subfamily 4-like N-terminal" evidence="1">
    <location>
        <begin position="35"/>
        <end position="193"/>
    </location>
</feature>
<name>A0ABS1X459_9GAMM</name>
<dbReference type="Pfam" id="PF13692">
    <property type="entry name" value="Glyco_trans_1_4"/>
    <property type="match status" value="1"/>
</dbReference>
<dbReference type="PANTHER" id="PTHR45947:SF3">
    <property type="entry name" value="SULFOQUINOVOSYL TRANSFERASE SQD2"/>
    <property type="match status" value="1"/>
</dbReference>
<proteinExistence type="predicted"/>
<dbReference type="Gene3D" id="3.40.50.2000">
    <property type="entry name" value="Glycogen Phosphorylase B"/>
    <property type="match status" value="2"/>
</dbReference>
<dbReference type="InterPro" id="IPR028098">
    <property type="entry name" value="Glyco_trans_4-like_N"/>
</dbReference>
<evidence type="ECO:0000259" key="1">
    <source>
        <dbReference type="Pfam" id="PF13439"/>
    </source>
</evidence>
<dbReference type="RefSeq" id="WP_203170116.1">
    <property type="nucleotide sequence ID" value="NZ_JAEVLS010000006.1"/>
</dbReference>
<protein>
    <submittedName>
        <fullName evidence="2">Glycosyltransferase</fullName>
    </submittedName>
</protein>
<evidence type="ECO:0000313" key="2">
    <source>
        <dbReference type="EMBL" id="MBM0108009.1"/>
    </source>
</evidence>
<dbReference type="CDD" id="cd03811">
    <property type="entry name" value="GT4_GT28_WabH-like"/>
    <property type="match status" value="1"/>
</dbReference>
<organism evidence="2 3">
    <name type="scientific">Steroidobacter gossypii</name>
    <dbReference type="NCBI Taxonomy" id="2805490"/>
    <lineage>
        <taxon>Bacteria</taxon>
        <taxon>Pseudomonadati</taxon>
        <taxon>Pseudomonadota</taxon>
        <taxon>Gammaproteobacteria</taxon>
        <taxon>Steroidobacterales</taxon>
        <taxon>Steroidobacteraceae</taxon>
        <taxon>Steroidobacter</taxon>
    </lineage>
</organism>